<keyword evidence="11" id="KW-0620">Polyamine biosynthesis</keyword>
<keyword evidence="7 14" id="KW-0378">Hydrolase</keyword>
<evidence type="ECO:0000256" key="12">
    <source>
        <dbReference type="SAM" id="Phobius"/>
    </source>
</evidence>
<evidence type="ECO:0000256" key="3">
    <source>
        <dbReference type="ARBA" id="ARBA00007867"/>
    </source>
</evidence>
<comment type="similarity">
    <text evidence="3">Belongs to the spermidine/spermine synthase family.</text>
</comment>
<comment type="subcellular location">
    <subcellularLocation>
        <location evidence="2">Membrane</location>
        <topology evidence="2">Single-pass type II membrane protein</topology>
    </subcellularLocation>
</comment>
<dbReference type="GO" id="GO:0006596">
    <property type="term" value="P:polyamine biosynthetic process"/>
    <property type="evidence" value="ECO:0007669"/>
    <property type="project" value="UniProtKB-UniRule"/>
</dbReference>
<feature type="domain" description="PABS" evidence="13">
    <location>
        <begin position="1"/>
        <end position="141"/>
    </location>
</feature>
<proteinExistence type="inferred from homology"/>
<dbReference type="Pfam" id="PF01564">
    <property type="entry name" value="Spermine_synth"/>
    <property type="match status" value="1"/>
</dbReference>
<dbReference type="SUPFAM" id="SSF55486">
    <property type="entry name" value="Metalloproteases ('zincins'), catalytic domain"/>
    <property type="match status" value="2"/>
</dbReference>
<dbReference type="CDD" id="cd08662">
    <property type="entry name" value="M13"/>
    <property type="match status" value="1"/>
</dbReference>
<feature type="active site" description="Proton acceptor" evidence="11">
    <location>
        <position position="53"/>
    </location>
</feature>
<evidence type="ECO:0000256" key="9">
    <source>
        <dbReference type="ARBA" id="ARBA00022968"/>
    </source>
</evidence>
<sequence>MVIDGCKKYMRRTCGDVLDNLKGDCYQVLIEDCIPVLKRYAKEGREFDYVINDLTAVPISTSPEEDSTWEFLRLILDLSMKVLKQDGKYFTQGNCVNLTEALSLYEEQLGRLYCPVEFSKEIVCVPSYLEFEQFFRDEALGSSPPLCNLVQECKRISELRALMEVERSRMKSSLRMMYGWNFGGTPKFFSPLGIHQSKAETGNTMEPEKGTNRGIRIALALFIGGTLVLGTLLFLVSQGLLSFQAKQEYCLKPECIEAAAAIMSKVNLSVDPCENFFRFACDGWINNNPIPEDMPSYGVYPWLRHNVDLKLKALLEKSVSRRRDIEAVQKAKILYSSCMNEKAIEKADAKPLLHILRHSPFRWPVLEANIGPEGVWSERKFSLLQTLATFRGQYSNSVFIRLYVSPDDKASNEHILKLDQATLSLAVREDFLDNSTEAKSYRDALYKFMVDTAVLLGANSSRAEHDMKSVLRLEIKIAEIMIPHENRTSEAMYNKMNISELSAMIPQFDWLGYIKKVIDTRLYPHLKDIGPSENVVVRVPQYFKDLFRILGSERKKTIANYLVWRMVYSRIPNLSRRFQYRWLEFSRVIQGTTTLLPQWDKCVNFIESALPYVVGKMFVNVHFQEDKKEMMEELIEGVRWAFIDMLEKENDWMDAGTKRKAQEKARAVLAKVGYPEFIMNDTHVNEDLKAIKFSESDYFGNVLQTRKYLAQSDFFWLRKAVPKTEWFTNPTTVNAFYSASTNQIRFPAGELQKPFFWGTEYPRSLSYGAIGVIVGHEFTHGFDNNEDSDSISGGVVLVASNNLAEELWVDLMTWELISGTATYAVRTGLESRKYDKNGNLDPWWSVDSEEKFKEKTKCMINQYSNYYWKKAGLNVKGKRTLGENIADNGGLREAFRAYRKWINDRRQGVEEPLLPGITFTNNQLFFLSYAHVRCNSYRPEAAREQVQIGAHSPPQFRVNGAISNFEEFQKAFNCPPNSTMNRGVNSCRLW</sequence>
<protein>
    <submittedName>
        <fullName evidence="14">Putative metalloendopeptidaseEX</fullName>
        <ecNumber evidence="14">3.4.24.-</ecNumber>
    </submittedName>
</protein>
<dbReference type="AlphaFoldDB" id="A0A061HZH5"/>
<dbReference type="Gene3D" id="3.40.390.10">
    <property type="entry name" value="Collagenase (Catalytic Domain)"/>
    <property type="match status" value="2"/>
</dbReference>
<feature type="transmembrane region" description="Helical" evidence="12">
    <location>
        <begin position="217"/>
        <end position="241"/>
    </location>
</feature>
<evidence type="ECO:0000313" key="15">
    <source>
        <dbReference type="Proteomes" id="UP000030759"/>
    </source>
</evidence>
<dbReference type="InterPro" id="IPR024079">
    <property type="entry name" value="MetalloPept_cat_dom_sf"/>
</dbReference>
<evidence type="ECO:0000256" key="5">
    <source>
        <dbReference type="ARBA" id="ARBA00022679"/>
    </source>
</evidence>
<keyword evidence="12" id="KW-1133">Transmembrane helix</keyword>
<dbReference type="GO" id="GO:0046872">
    <property type="term" value="F:metal ion binding"/>
    <property type="evidence" value="ECO:0007669"/>
    <property type="project" value="UniProtKB-KW"/>
</dbReference>
<evidence type="ECO:0000256" key="4">
    <source>
        <dbReference type="ARBA" id="ARBA00022670"/>
    </source>
</evidence>
<keyword evidence="5 11" id="KW-0808">Transferase</keyword>
<dbReference type="GO" id="GO:0016485">
    <property type="term" value="P:protein processing"/>
    <property type="evidence" value="ECO:0007669"/>
    <property type="project" value="TreeGrafter"/>
</dbReference>
<organism evidence="14 15">
    <name type="scientific">Cricetulus griseus</name>
    <name type="common">Chinese hamster</name>
    <name type="synonym">Cricetulus barabensis griseus</name>
    <dbReference type="NCBI Taxonomy" id="10029"/>
    <lineage>
        <taxon>Eukaryota</taxon>
        <taxon>Metazoa</taxon>
        <taxon>Chordata</taxon>
        <taxon>Craniata</taxon>
        <taxon>Vertebrata</taxon>
        <taxon>Euteleostomi</taxon>
        <taxon>Mammalia</taxon>
        <taxon>Eutheria</taxon>
        <taxon>Euarchontoglires</taxon>
        <taxon>Glires</taxon>
        <taxon>Rodentia</taxon>
        <taxon>Myomorpha</taxon>
        <taxon>Muroidea</taxon>
        <taxon>Cricetidae</taxon>
        <taxon>Cricetinae</taxon>
        <taxon>Cricetulus</taxon>
    </lineage>
</organism>
<dbReference type="InterPro" id="IPR008753">
    <property type="entry name" value="Peptidase_M13_N"/>
</dbReference>
<evidence type="ECO:0000256" key="11">
    <source>
        <dbReference type="PROSITE-ProRule" id="PRU00354"/>
    </source>
</evidence>
<keyword evidence="12" id="KW-0812">Transmembrane</keyword>
<dbReference type="PANTHER" id="PTHR11733">
    <property type="entry name" value="ZINC METALLOPROTEASE FAMILY M13 NEPRILYSIN-RELATED"/>
    <property type="match status" value="1"/>
</dbReference>
<dbReference type="Pfam" id="PF01431">
    <property type="entry name" value="Peptidase_M13"/>
    <property type="match status" value="2"/>
</dbReference>
<keyword evidence="4" id="KW-0645">Protease</keyword>
<dbReference type="SUPFAM" id="SSF53335">
    <property type="entry name" value="S-adenosyl-L-methionine-dependent methyltransferases"/>
    <property type="match status" value="1"/>
</dbReference>
<dbReference type="InterPro" id="IPR030374">
    <property type="entry name" value="PABS"/>
</dbReference>
<dbReference type="GO" id="GO:0016740">
    <property type="term" value="F:transferase activity"/>
    <property type="evidence" value="ECO:0007669"/>
    <property type="project" value="UniProtKB-UniRule"/>
</dbReference>
<evidence type="ECO:0000256" key="1">
    <source>
        <dbReference type="ARBA" id="ARBA00001947"/>
    </source>
</evidence>
<keyword evidence="6" id="KW-0479">Metal-binding</keyword>
<accession>A0A061HZH5</accession>
<dbReference type="InterPro" id="IPR000718">
    <property type="entry name" value="Peptidase_M13"/>
</dbReference>
<keyword evidence="10" id="KW-0482">Metalloprotease</keyword>
<dbReference type="EMBL" id="KE685913">
    <property type="protein sequence ID" value="ERE63921.1"/>
    <property type="molecule type" value="Genomic_DNA"/>
</dbReference>
<evidence type="ECO:0000313" key="14">
    <source>
        <dbReference type="EMBL" id="ERE63921.1"/>
    </source>
</evidence>
<evidence type="ECO:0000259" key="13">
    <source>
        <dbReference type="PROSITE" id="PS51006"/>
    </source>
</evidence>
<comment type="cofactor">
    <cofactor evidence="1">
        <name>Zn(2+)</name>
        <dbReference type="ChEBI" id="CHEBI:29105"/>
    </cofactor>
</comment>
<dbReference type="MEROPS" id="M13.091"/>
<dbReference type="Gene3D" id="3.40.50.150">
    <property type="entry name" value="Vaccinia Virus protein VP39"/>
    <property type="match status" value="1"/>
</dbReference>
<dbReference type="PANTHER" id="PTHR11733:SF133">
    <property type="entry name" value="PHOSPHATE-REGULATING NEUTRAL ENDOPEPTIDASE PHEX"/>
    <property type="match status" value="1"/>
</dbReference>
<gene>
    <name evidence="14" type="ORF">H671_xg20627</name>
</gene>
<evidence type="ECO:0000256" key="10">
    <source>
        <dbReference type="ARBA" id="ARBA00023049"/>
    </source>
</evidence>
<dbReference type="InterPro" id="IPR029063">
    <property type="entry name" value="SAM-dependent_MTases_sf"/>
</dbReference>
<keyword evidence="8" id="KW-0862">Zinc</keyword>
<dbReference type="PRINTS" id="PR00786">
    <property type="entry name" value="NEPRILYSIN"/>
</dbReference>
<evidence type="ECO:0000256" key="6">
    <source>
        <dbReference type="ARBA" id="ARBA00022723"/>
    </source>
</evidence>
<evidence type="ECO:0000256" key="8">
    <source>
        <dbReference type="ARBA" id="ARBA00022833"/>
    </source>
</evidence>
<evidence type="ECO:0000256" key="2">
    <source>
        <dbReference type="ARBA" id="ARBA00004606"/>
    </source>
</evidence>
<name>A0A061HZH5_CRIGR</name>
<keyword evidence="9" id="KW-0735">Signal-anchor</keyword>
<keyword evidence="12" id="KW-0472">Membrane</keyword>
<dbReference type="EC" id="3.4.24.-" evidence="14"/>
<dbReference type="PROSITE" id="PS51006">
    <property type="entry name" value="PABS_2"/>
    <property type="match status" value="1"/>
</dbReference>
<dbReference type="GO" id="GO:0004222">
    <property type="term" value="F:metalloendopeptidase activity"/>
    <property type="evidence" value="ECO:0007669"/>
    <property type="project" value="InterPro"/>
</dbReference>
<dbReference type="InterPro" id="IPR018497">
    <property type="entry name" value="Peptidase_M13_C"/>
</dbReference>
<evidence type="ECO:0000256" key="7">
    <source>
        <dbReference type="ARBA" id="ARBA00022801"/>
    </source>
</evidence>
<dbReference type="GO" id="GO:0005886">
    <property type="term" value="C:plasma membrane"/>
    <property type="evidence" value="ECO:0007669"/>
    <property type="project" value="TreeGrafter"/>
</dbReference>
<dbReference type="Pfam" id="PF05649">
    <property type="entry name" value="Peptidase_M13_N"/>
    <property type="match status" value="1"/>
</dbReference>
<reference evidence="15" key="1">
    <citation type="journal article" date="2013" name="Nat. Biotechnol.">
        <title>Chinese hamster genome sequenced from sorted chromosomes.</title>
        <authorList>
            <person name="Brinkrolf K."/>
            <person name="Rupp O."/>
            <person name="Laux H."/>
            <person name="Kollin F."/>
            <person name="Ernst W."/>
            <person name="Linke B."/>
            <person name="Kofler R."/>
            <person name="Romand S."/>
            <person name="Hesse F."/>
            <person name="Budach W.E."/>
            <person name="Galosy S."/>
            <person name="Muller D."/>
            <person name="Noll T."/>
            <person name="Wienberg J."/>
            <person name="Jostock T."/>
            <person name="Leonard M."/>
            <person name="Grillari J."/>
            <person name="Tauch A."/>
            <person name="Goesmann A."/>
            <person name="Helk B."/>
            <person name="Mott J.E."/>
            <person name="Puhler A."/>
            <person name="Borth N."/>
        </authorList>
    </citation>
    <scope>NUCLEOTIDE SEQUENCE [LARGE SCALE GENOMIC DNA]</scope>
    <source>
        <strain evidence="15">17A/GY</strain>
    </source>
</reference>
<dbReference type="PROSITE" id="PS51885">
    <property type="entry name" value="NEPRILYSIN"/>
    <property type="match status" value="1"/>
</dbReference>
<dbReference type="Proteomes" id="UP000030759">
    <property type="component" value="Unassembled WGS sequence"/>
</dbReference>